<gene>
    <name evidence="2" type="ORF">HINF_LOCUS36659</name>
    <name evidence="3" type="ORF">HINF_LOCUS42359</name>
</gene>
<sequence>MFAGIPNQIEVLAVVFICCAFIICSICGLYLQILSGHKLYKILVTAILSITFVITFVVGWMFTSTTAIITGIGFYIVMGVWVCSSFVQKEQNFVAELMEFLLHYLLAEQNKKQMKRNHKHNMKALRTKLGIQNPPTEEEKQLIWEQFRVSIDTPVLKGKEVHQKFPKNIKIIISLMVTELLFKEMGVKNLQKMADTLSLVDKKKLWWNERELVTNLLAYVIKLKEDTENEDEDKIQDYERDSKPINKALLGSHVLMFFYYLPWAIFGFILNTTDMVQFFALIGLEMKNINSTFFILPNAIYDFISRISTLTGFLISLLIVVITQTITDYQTKEFSDLSNGDFLVLAKFFTKLWDKCCIGKTCIKGSMNLRSLLHKTILIVLSNILSFCGMIMQQYITNLISNSTDINQTIPLLIVFVVFVIQVYDCKFMSMVIQLLVYYVNSTTWKDLLDFRSWAMLFFVLATILQITFTGFFEQLLFPFDFIGGIFSIHNANLKASMTEFQKEKPIAKFSVAIFILLFLLTPLCDQPAKTAYILIGLIVACIAYTLLLSLCTFTGRKDYLDIATEQFNKCSTLEVRDEQHPLWQNFMVSQKCMKYSAIPYVGSIVGCIAGYINNPPYIIEGKPEETIEYVKSWLMLVGFLAFVFLFGSGNKWYWIPLSEWIILFIYDTWDEVQDFLNVESYGINDLVGRAMKSLCCGIDADQEHEGPIQAVSESVLHESKKQEQKVEEVA</sequence>
<feature type="transmembrane region" description="Helical" evidence="1">
    <location>
        <begin position="596"/>
        <end position="614"/>
    </location>
</feature>
<keyword evidence="1" id="KW-0472">Membrane</keyword>
<protein>
    <submittedName>
        <fullName evidence="2">Uncharacterized protein</fullName>
    </submittedName>
</protein>
<feature type="transmembrane region" description="Helical" evidence="1">
    <location>
        <begin position="634"/>
        <end position="655"/>
    </location>
</feature>
<accession>A0AA86UBG3</accession>
<proteinExistence type="predicted"/>
<name>A0AA86UBG3_9EUKA</name>
<reference evidence="3 4" key="2">
    <citation type="submission" date="2024-07" db="EMBL/GenBank/DDBJ databases">
        <authorList>
            <person name="Akdeniz Z."/>
        </authorList>
    </citation>
    <scope>NUCLEOTIDE SEQUENCE [LARGE SCALE GENOMIC DNA]</scope>
</reference>
<feature type="transmembrane region" description="Helical" evidence="1">
    <location>
        <begin position="68"/>
        <end position="87"/>
    </location>
</feature>
<dbReference type="EMBL" id="CAXDID020000172">
    <property type="protein sequence ID" value="CAL6047749.1"/>
    <property type="molecule type" value="Genomic_DNA"/>
</dbReference>
<evidence type="ECO:0000313" key="2">
    <source>
        <dbReference type="EMBL" id="CAI9949014.1"/>
    </source>
</evidence>
<reference evidence="2" key="1">
    <citation type="submission" date="2023-06" db="EMBL/GenBank/DDBJ databases">
        <authorList>
            <person name="Kurt Z."/>
        </authorList>
    </citation>
    <scope>NUCLEOTIDE SEQUENCE</scope>
</reference>
<feature type="transmembrane region" description="Helical" evidence="1">
    <location>
        <begin position="43"/>
        <end position="62"/>
    </location>
</feature>
<feature type="transmembrane region" description="Helical" evidence="1">
    <location>
        <begin position="372"/>
        <end position="392"/>
    </location>
</feature>
<feature type="transmembrane region" description="Helical" evidence="1">
    <location>
        <begin position="248"/>
        <end position="270"/>
    </location>
</feature>
<evidence type="ECO:0000313" key="4">
    <source>
        <dbReference type="Proteomes" id="UP001642409"/>
    </source>
</evidence>
<feature type="transmembrane region" description="Helical" evidence="1">
    <location>
        <begin position="303"/>
        <end position="322"/>
    </location>
</feature>
<feature type="transmembrane region" description="Helical" evidence="1">
    <location>
        <begin position="531"/>
        <end position="551"/>
    </location>
</feature>
<comment type="caution">
    <text evidence="2">The sequence shown here is derived from an EMBL/GenBank/DDBJ whole genome shotgun (WGS) entry which is preliminary data.</text>
</comment>
<feature type="transmembrane region" description="Helical" evidence="1">
    <location>
        <begin position="412"/>
        <end position="439"/>
    </location>
</feature>
<keyword evidence="4" id="KW-1185">Reference proteome</keyword>
<feature type="transmembrane region" description="Helical" evidence="1">
    <location>
        <begin position="476"/>
        <end position="494"/>
    </location>
</feature>
<organism evidence="2">
    <name type="scientific">Hexamita inflata</name>
    <dbReference type="NCBI Taxonomy" id="28002"/>
    <lineage>
        <taxon>Eukaryota</taxon>
        <taxon>Metamonada</taxon>
        <taxon>Diplomonadida</taxon>
        <taxon>Hexamitidae</taxon>
        <taxon>Hexamitinae</taxon>
        <taxon>Hexamita</taxon>
    </lineage>
</organism>
<feature type="transmembrane region" description="Helical" evidence="1">
    <location>
        <begin position="506"/>
        <end position="525"/>
    </location>
</feature>
<evidence type="ECO:0000313" key="3">
    <source>
        <dbReference type="EMBL" id="CAL6047749.1"/>
    </source>
</evidence>
<keyword evidence="1" id="KW-1133">Transmembrane helix</keyword>
<feature type="transmembrane region" description="Helical" evidence="1">
    <location>
        <begin position="12"/>
        <end position="31"/>
    </location>
</feature>
<evidence type="ECO:0000256" key="1">
    <source>
        <dbReference type="SAM" id="Phobius"/>
    </source>
</evidence>
<dbReference type="AlphaFoldDB" id="A0AA86UBG3"/>
<dbReference type="Proteomes" id="UP001642409">
    <property type="component" value="Unassembled WGS sequence"/>
</dbReference>
<dbReference type="EMBL" id="CATOUU010000792">
    <property type="protein sequence ID" value="CAI9949014.1"/>
    <property type="molecule type" value="Genomic_DNA"/>
</dbReference>
<keyword evidence="1" id="KW-0812">Transmembrane</keyword>
<feature type="transmembrane region" description="Helical" evidence="1">
    <location>
        <begin position="451"/>
        <end position="470"/>
    </location>
</feature>